<dbReference type="AlphaFoldDB" id="A0AB39QNN8"/>
<feature type="region of interest" description="Disordered" evidence="1">
    <location>
        <begin position="1"/>
        <end position="20"/>
    </location>
</feature>
<dbReference type="RefSeq" id="WP_369222289.1">
    <property type="nucleotide sequence ID" value="NZ_CP163441.1"/>
</dbReference>
<dbReference type="EMBL" id="CP163441">
    <property type="protein sequence ID" value="XDQ43085.1"/>
    <property type="molecule type" value="Genomic_DNA"/>
</dbReference>
<gene>
    <name evidence="2" type="ORF">AB5J52_12905</name>
</gene>
<accession>A0AB39QNN8</accession>
<protein>
    <submittedName>
        <fullName evidence="2">Uncharacterized protein</fullName>
    </submittedName>
</protein>
<sequence>MRLSNRQSAELALHRSSTELDPESVSEVRDVLALLGILRGADDELLSMTLDAHRRPMNPYANT</sequence>
<name>A0AB39QNN8_9ACTN</name>
<evidence type="ECO:0000313" key="2">
    <source>
        <dbReference type="EMBL" id="XDQ43085.1"/>
    </source>
</evidence>
<reference evidence="2" key="1">
    <citation type="submission" date="2024-07" db="EMBL/GenBank/DDBJ databases">
        <authorList>
            <person name="Yu S.T."/>
        </authorList>
    </citation>
    <scope>NUCLEOTIDE SEQUENCE</scope>
    <source>
        <strain evidence="2">R39</strain>
    </source>
</reference>
<proteinExistence type="predicted"/>
<evidence type="ECO:0000256" key="1">
    <source>
        <dbReference type="SAM" id="MobiDB-lite"/>
    </source>
</evidence>
<organism evidence="2">
    <name type="scientific">Streptomyces sp. R39</name>
    <dbReference type="NCBI Taxonomy" id="3238631"/>
    <lineage>
        <taxon>Bacteria</taxon>
        <taxon>Bacillati</taxon>
        <taxon>Actinomycetota</taxon>
        <taxon>Actinomycetes</taxon>
        <taxon>Kitasatosporales</taxon>
        <taxon>Streptomycetaceae</taxon>
        <taxon>Streptomyces</taxon>
    </lineage>
</organism>